<protein>
    <submittedName>
        <fullName evidence="4">Uncharacterized protein</fullName>
    </submittedName>
</protein>
<evidence type="ECO:0000313" key="4">
    <source>
        <dbReference type="EMBL" id="OYN76217.1"/>
    </source>
</evidence>
<feature type="domain" description="Acyl-CoA dehydrogenase/oxidase N-terminal" evidence="2">
    <location>
        <begin position="22"/>
        <end position="92"/>
    </location>
</feature>
<organism evidence="4 5">
    <name type="scientific">Mycolicibacterium sphagni</name>
    <dbReference type="NCBI Taxonomy" id="1786"/>
    <lineage>
        <taxon>Bacteria</taxon>
        <taxon>Bacillati</taxon>
        <taxon>Actinomycetota</taxon>
        <taxon>Actinomycetes</taxon>
        <taxon>Mycobacteriales</taxon>
        <taxon>Mycobacteriaceae</taxon>
        <taxon>Mycolicibacterium</taxon>
    </lineage>
</organism>
<evidence type="ECO:0000313" key="5">
    <source>
        <dbReference type="Proteomes" id="UP000216063"/>
    </source>
</evidence>
<evidence type="ECO:0000259" key="3">
    <source>
        <dbReference type="Pfam" id="PF08028"/>
    </source>
</evidence>
<accession>A0A255D9W6</accession>
<dbReference type="InterPro" id="IPR037069">
    <property type="entry name" value="AcylCoA_DH/ox_N_sf"/>
</dbReference>
<dbReference type="InterPro" id="IPR046373">
    <property type="entry name" value="Acyl-CoA_Oxase/DH_mid-dom_sf"/>
</dbReference>
<dbReference type="EMBL" id="NOZR01000023">
    <property type="protein sequence ID" value="OYN76217.1"/>
    <property type="molecule type" value="Genomic_DNA"/>
</dbReference>
<dbReference type="InterPro" id="IPR013786">
    <property type="entry name" value="AcylCoA_DH/ox_N"/>
</dbReference>
<dbReference type="Gene3D" id="1.10.540.10">
    <property type="entry name" value="Acyl-CoA dehydrogenase/oxidase, N-terminal domain"/>
    <property type="match status" value="1"/>
</dbReference>
<dbReference type="InterPro" id="IPR009100">
    <property type="entry name" value="AcylCoA_DH/oxidase_NM_dom_sf"/>
</dbReference>
<evidence type="ECO:0000256" key="1">
    <source>
        <dbReference type="ARBA" id="ARBA00023002"/>
    </source>
</evidence>
<dbReference type="SUPFAM" id="SSF56645">
    <property type="entry name" value="Acyl-CoA dehydrogenase NM domain-like"/>
    <property type="match status" value="1"/>
</dbReference>
<dbReference type="InterPro" id="IPR036250">
    <property type="entry name" value="AcylCo_DH-like_C"/>
</dbReference>
<dbReference type="Pfam" id="PF08028">
    <property type="entry name" value="Acyl-CoA_dh_2"/>
    <property type="match status" value="1"/>
</dbReference>
<keyword evidence="1" id="KW-0560">Oxidoreductase</keyword>
<sequence>MTIASAPVRDYGDIVAGLSAVLEDRVERSASTTSVPAATLEDLHKSGLYRMRVPACLGGGAADARTAYEVVERLSYIDGATGWTFMAGANLLGLAGAFLSDDAVATILSDPRACIAGQVAARGKAEAVPDGYRLEGTFGFGSGSSHSSYMMGGFRELRNGEPVRTASGMPNVLAAVIPRESVEFLGNWDVLGLQATGSVDYRIPEQTIDAGFTWPLFTGAPRRGESFYRMGIFGVTSIDHSAFSIGVARRALDDVAAMAVGKRRAGRVSLADDPIFQSEYAQAEASLRSARAFVIEAITELEQAAAHDAVTQQLRARARLSASHAARTSVEVTSVAYRYSGSTGLRNGSAMQQCLRDLTASEAHVFTDHNSWRDTGSALLGSAPADLFL</sequence>
<name>A0A255D9W6_9MYCO</name>
<dbReference type="AlphaFoldDB" id="A0A255D9W6"/>
<dbReference type="Proteomes" id="UP000216063">
    <property type="component" value="Unassembled WGS sequence"/>
</dbReference>
<dbReference type="GO" id="GO:0003995">
    <property type="term" value="F:acyl-CoA dehydrogenase activity"/>
    <property type="evidence" value="ECO:0007669"/>
    <property type="project" value="TreeGrafter"/>
</dbReference>
<proteinExistence type="predicted"/>
<dbReference type="GO" id="GO:0050660">
    <property type="term" value="F:flavin adenine dinucleotide binding"/>
    <property type="evidence" value="ECO:0007669"/>
    <property type="project" value="InterPro"/>
</dbReference>
<dbReference type="Gene3D" id="2.40.110.10">
    <property type="entry name" value="Butyryl-CoA Dehydrogenase, subunit A, domain 2"/>
    <property type="match status" value="1"/>
</dbReference>
<reference evidence="4 5" key="1">
    <citation type="submission" date="2017-07" db="EMBL/GenBank/DDBJ databases">
        <title>The new phylogeny of genus Mycobacterium.</title>
        <authorList>
            <person name="Tortoli E."/>
            <person name="Trovato A."/>
            <person name="Cirillo D.M."/>
        </authorList>
    </citation>
    <scope>NUCLEOTIDE SEQUENCE [LARGE SCALE GENOMIC DNA]</scope>
    <source>
        <strain evidence="4 5">ATCC 33027</strain>
    </source>
</reference>
<feature type="domain" description="Acyl-CoA dehydrogenase C-terminal" evidence="3">
    <location>
        <begin position="240"/>
        <end position="368"/>
    </location>
</feature>
<gene>
    <name evidence="4" type="ORF">CG716_23015</name>
</gene>
<evidence type="ECO:0000259" key="2">
    <source>
        <dbReference type="Pfam" id="PF02771"/>
    </source>
</evidence>
<keyword evidence="5" id="KW-1185">Reference proteome</keyword>
<dbReference type="RefSeq" id="WP_094483432.1">
    <property type="nucleotide sequence ID" value="NZ_NOZR01000023.1"/>
</dbReference>
<dbReference type="Gene3D" id="1.20.140.10">
    <property type="entry name" value="Butyryl-CoA Dehydrogenase, subunit A, domain 3"/>
    <property type="match status" value="1"/>
</dbReference>
<dbReference type="OrthoDB" id="3404950at2"/>
<comment type="caution">
    <text evidence="4">The sequence shown here is derived from an EMBL/GenBank/DDBJ whole genome shotgun (WGS) entry which is preliminary data.</text>
</comment>
<dbReference type="PANTHER" id="PTHR43884:SF12">
    <property type="entry name" value="ISOVALERYL-COA DEHYDROGENASE, MITOCHONDRIAL-RELATED"/>
    <property type="match status" value="1"/>
</dbReference>
<dbReference type="SUPFAM" id="SSF47203">
    <property type="entry name" value="Acyl-CoA dehydrogenase C-terminal domain-like"/>
    <property type="match status" value="1"/>
</dbReference>
<dbReference type="PANTHER" id="PTHR43884">
    <property type="entry name" value="ACYL-COA DEHYDROGENASE"/>
    <property type="match status" value="1"/>
</dbReference>
<dbReference type="InterPro" id="IPR013107">
    <property type="entry name" value="Acyl-CoA_DH_C"/>
</dbReference>
<dbReference type="PIRSF" id="PIRSF016578">
    <property type="entry name" value="HsaA"/>
    <property type="match status" value="1"/>
</dbReference>
<dbReference type="Pfam" id="PF02771">
    <property type="entry name" value="Acyl-CoA_dh_N"/>
    <property type="match status" value="1"/>
</dbReference>